<dbReference type="RefSeq" id="WP_133403206.1">
    <property type="nucleotide sequence ID" value="NZ_SMTK01000002.1"/>
</dbReference>
<feature type="compositionally biased region" description="Low complexity" evidence="1">
    <location>
        <begin position="1"/>
        <end position="23"/>
    </location>
</feature>
<dbReference type="AlphaFoldDB" id="A0A4R5U015"/>
<comment type="caution">
    <text evidence="2">The sequence shown here is derived from an EMBL/GenBank/DDBJ whole genome shotgun (WGS) entry which is preliminary data.</text>
</comment>
<reference evidence="2 3" key="1">
    <citation type="submission" date="2019-03" db="EMBL/GenBank/DDBJ databases">
        <title>Arthrobacter sp. nov., an bacterium isolated from biocrust in Mu Us Desert.</title>
        <authorList>
            <person name="Lixiong L."/>
        </authorList>
    </citation>
    <scope>NUCLEOTIDE SEQUENCE [LARGE SCALE GENOMIC DNA]</scope>
    <source>
        <strain evidence="2 3">SLN-3</strain>
    </source>
</reference>
<protein>
    <submittedName>
        <fullName evidence="2">DUF885 domain-containing protein</fullName>
    </submittedName>
</protein>
<dbReference type="InterPro" id="IPR010281">
    <property type="entry name" value="DUF885"/>
</dbReference>
<gene>
    <name evidence="2" type="ORF">E2F48_06730</name>
</gene>
<dbReference type="PANTHER" id="PTHR33361">
    <property type="entry name" value="GLR0591 PROTEIN"/>
    <property type="match status" value="1"/>
</dbReference>
<dbReference type="EMBL" id="SMTK01000002">
    <property type="protein sequence ID" value="TDK26853.1"/>
    <property type="molecule type" value="Genomic_DNA"/>
</dbReference>
<evidence type="ECO:0000313" key="2">
    <source>
        <dbReference type="EMBL" id="TDK26853.1"/>
    </source>
</evidence>
<proteinExistence type="predicted"/>
<dbReference type="OrthoDB" id="9760040at2"/>
<sequence>MTNETAPASTPSTPSGPGADGAARQPTAIDAVAETYTATLTRLDPGFATVLGVPGRETEFRDYSPAGIEAFAEAARSALADLSGLEPVDDVDAVTLDAMRERLGLELEIHDTGANLSELNNLESPAQNVRAIFDLMPTATEEHWAHIAGRLSNVPAALSGYITSLRRGWELGLVAAARQIGIVIEQVIRYAEDGGFFDSFAAGAATDDGPVTGPLAAELRSGAEAARRAYRGLAAFLQEELLPGAPTKDAVGRERYALMSRLFLGSAVDLEETYQWGVEELDRIIAEQEAVASEIRPGASIEEAIAVLDADPARQLHGTDALREWMQELSDGAVQALAGVHFDIPEIMRTLECRIAPTHEGGIYYTGPSDDFSRPGRMWWSVPEGEDSFTTWKETTTVYHEGVPGHHLQVATAVYQRRLLNSWRRNAVWVSGQGEGWALYAERLMQELGFLDDPGDRLGMLDAQRMRAARVVFDIGVHLELEVPQRWGSGTWTPEKGYEFLRSNIAISEGQLNFEFNRYLGWPGQAPSYKVGQRLWEQIRDEVKEREGAAFDLRTFHTRALNLGSVGLDTLRRALLS</sequence>
<accession>A0A4R5U015</accession>
<dbReference type="Proteomes" id="UP000295411">
    <property type="component" value="Unassembled WGS sequence"/>
</dbReference>
<keyword evidence="3" id="KW-1185">Reference proteome</keyword>
<name>A0A4R5U015_9MICC</name>
<evidence type="ECO:0000256" key="1">
    <source>
        <dbReference type="SAM" id="MobiDB-lite"/>
    </source>
</evidence>
<dbReference type="Pfam" id="PF05960">
    <property type="entry name" value="DUF885"/>
    <property type="match status" value="1"/>
</dbReference>
<organism evidence="2 3">
    <name type="scientific">Arthrobacter crusticola</name>
    <dbReference type="NCBI Taxonomy" id="2547960"/>
    <lineage>
        <taxon>Bacteria</taxon>
        <taxon>Bacillati</taxon>
        <taxon>Actinomycetota</taxon>
        <taxon>Actinomycetes</taxon>
        <taxon>Micrococcales</taxon>
        <taxon>Micrococcaceae</taxon>
        <taxon>Arthrobacter</taxon>
    </lineage>
</organism>
<feature type="region of interest" description="Disordered" evidence="1">
    <location>
        <begin position="1"/>
        <end position="24"/>
    </location>
</feature>
<evidence type="ECO:0000313" key="3">
    <source>
        <dbReference type="Proteomes" id="UP000295411"/>
    </source>
</evidence>
<dbReference type="PANTHER" id="PTHR33361:SF2">
    <property type="entry name" value="DUF885 DOMAIN-CONTAINING PROTEIN"/>
    <property type="match status" value="1"/>
</dbReference>